<protein>
    <submittedName>
        <fullName evidence="1">Uncharacterized protein</fullName>
    </submittedName>
</protein>
<accession>A0A8S5T3S8</accession>
<evidence type="ECO:0000313" key="1">
    <source>
        <dbReference type="EMBL" id="DAF57905.1"/>
    </source>
</evidence>
<proteinExistence type="predicted"/>
<reference evidence="1" key="1">
    <citation type="journal article" date="2021" name="Proc. Natl. Acad. Sci. U.S.A.">
        <title>A Catalog of Tens of Thousands of Viruses from Human Metagenomes Reveals Hidden Associations with Chronic Diseases.</title>
        <authorList>
            <person name="Tisza M.J."/>
            <person name="Buck C.B."/>
        </authorList>
    </citation>
    <scope>NUCLEOTIDE SEQUENCE</scope>
    <source>
        <strain evidence="1">CtXYk3</strain>
    </source>
</reference>
<organism evidence="1">
    <name type="scientific">Siphoviridae sp. ctXYk3</name>
    <dbReference type="NCBI Taxonomy" id="2827886"/>
    <lineage>
        <taxon>Viruses</taxon>
        <taxon>Duplodnaviria</taxon>
        <taxon>Heunggongvirae</taxon>
        <taxon>Uroviricota</taxon>
        <taxon>Caudoviricetes</taxon>
    </lineage>
</organism>
<dbReference type="EMBL" id="BK032743">
    <property type="protein sequence ID" value="DAF57905.1"/>
    <property type="molecule type" value="Genomic_DNA"/>
</dbReference>
<sequence length="152" mass="17353">MKYTEFIKKMNGLGFSVETDHTETLLCKRVNADKVVMYISKVRENGVVINMATSELNETLAIKLAIKLARTPLNDRIGSAQYEIMLPNLLTSAENRQYITEHKGYYFVSTPSPQYGKRVFSEYDMLNIPKEYHVFAKDIQTGEPYISEGVSL</sequence>
<name>A0A8S5T3S8_9CAUD</name>